<dbReference type="SUPFAM" id="SSF52151">
    <property type="entry name" value="FabD/lysophospholipase-like"/>
    <property type="match status" value="1"/>
</dbReference>
<feature type="short sequence motif" description="GXSXG" evidence="4">
    <location>
        <begin position="63"/>
        <end position="67"/>
    </location>
</feature>
<gene>
    <name evidence="7" type="ORF">HUK68_03815</name>
</gene>
<feature type="active site" description="Nucleophile" evidence="4">
    <location>
        <position position="65"/>
    </location>
</feature>
<evidence type="ECO:0000256" key="2">
    <source>
        <dbReference type="ARBA" id="ARBA00022963"/>
    </source>
</evidence>
<keyword evidence="8" id="KW-1185">Reference proteome</keyword>
<sequence length="427" mass="45947">MTEAFPSLPDSSTRTGVPPTTGLLLTGGGARAAYQVGVLEAIAHLRRSCGRGHEPNPFPILTGTSAGALNACALACGADHFDLTVRRMAHLWSHLHAENVYRADALSMLRSGARWLSLLSLGWALTRWRTLRPRSLLDNAPLASLLQTDLVPLERLPEVIAGGHLRALAVTASSYTSGEHVTFYETQAELQPWVRSQRRAIGGHITHAHLLASSAIPFIFPATALEIGNHTEYFGDGSMRQTAPLAPAIHLGADRVLVIGAGRMQGAQESPPRSATASYPTLAQIAGHTLSNIFLDALALDVERARRINGTLALIPPDVRARSNLRPLELLVIAPSQRLDGIAARHVADLPRSMRSLLGALGVTTDANDVRGAGLASYLLFEPGYIRELMALGRRDTLAQREEVMRFFQWDQPAPAAAERRVAAACA</sequence>
<evidence type="ECO:0000313" key="8">
    <source>
        <dbReference type="Proteomes" id="UP000509579"/>
    </source>
</evidence>
<evidence type="ECO:0000256" key="3">
    <source>
        <dbReference type="ARBA" id="ARBA00023098"/>
    </source>
</evidence>
<keyword evidence="3 4" id="KW-0443">Lipid metabolism</keyword>
<dbReference type="KEGG" id="aant:HUK68_03815"/>
<dbReference type="GO" id="GO:0016042">
    <property type="term" value="P:lipid catabolic process"/>
    <property type="evidence" value="ECO:0007669"/>
    <property type="project" value="UniProtKB-UniRule"/>
</dbReference>
<proteinExistence type="predicted"/>
<dbReference type="InterPro" id="IPR002641">
    <property type="entry name" value="PNPLA_dom"/>
</dbReference>
<dbReference type="InterPro" id="IPR050301">
    <property type="entry name" value="NTE"/>
</dbReference>
<accession>A0A6N1X2C1</accession>
<keyword evidence="2 4" id="KW-0442">Lipid degradation</keyword>
<feature type="region of interest" description="Disordered" evidence="5">
    <location>
        <begin position="1"/>
        <end position="21"/>
    </location>
</feature>
<reference evidence="7 8" key="1">
    <citation type="submission" date="2020-06" db="EMBL/GenBank/DDBJ databases">
        <title>Acidovorax antarctica sp. nov., isolated from Corinth ice sheet soil, Antarctic Fields Peninsula.</title>
        <authorList>
            <person name="Xu Q."/>
            <person name="Peng F."/>
        </authorList>
    </citation>
    <scope>NUCLEOTIDE SEQUENCE [LARGE SCALE GENOMIC DNA]</scope>
    <source>
        <strain evidence="7 8">16-35-5</strain>
    </source>
</reference>
<protein>
    <submittedName>
        <fullName evidence="7">Patatin-like phospholipase family protein</fullName>
    </submittedName>
</protein>
<keyword evidence="1 4" id="KW-0378">Hydrolase</keyword>
<comment type="caution">
    <text evidence="4">Lacks conserved residue(s) required for the propagation of feature annotation.</text>
</comment>
<dbReference type="PROSITE" id="PS51635">
    <property type="entry name" value="PNPLA"/>
    <property type="match status" value="1"/>
</dbReference>
<dbReference type="AlphaFoldDB" id="A0A6N1X2C1"/>
<dbReference type="Gene3D" id="3.40.1090.10">
    <property type="entry name" value="Cytosolic phospholipase A2 catalytic domain"/>
    <property type="match status" value="1"/>
</dbReference>
<evidence type="ECO:0000256" key="1">
    <source>
        <dbReference type="ARBA" id="ARBA00022801"/>
    </source>
</evidence>
<dbReference type="Proteomes" id="UP000509579">
    <property type="component" value="Chromosome"/>
</dbReference>
<evidence type="ECO:0000256" key="4">
    <source>
        <dbReference type="PROSITE-ProRule" id="PRU01161"/>
    </source>
</evidence>
<dbReference type="GO" id="GO:0016787">
    <property type="term" value="F:hydrolase activity"/>
    <property type="evidence" value="ECO:0007669"/>
    <property type="project" value="UniProtKB-UniRule"/>
</dbReference>
<feature type="domain" description="PNPLA" evidence="6">
    <location>
        <begin position="23"/>
        <end position="249"/>
    </location>
</feature>
<feature type="active site" description="Proton acceptor" evidence="4">
    <location>
        <position position="236"/>
    </location>
</feature>
<dbReference type="RefSeq" id="WP_175502997.1">
    <property type="nucleotide sequence ID" value="NZ_CP054840.1"/>
</dbReference>
<dbReference type="PANTHER" id="PTHR14226:SF57">
    <property type="entry name" value="BLR7027 PROTEIN"/>
    <property type="match status" value="1"/>
</dbReference>
<evidence type="ECO:0000259" key="6">
    <source>
        <dbReference type="PROSITE" id="PS51635"/>
    </source>
</evidence>
<dbReference type="PANTHER" id="PTHR14226">
    <property type="entry name" value="NEUROPATHY TARGET ESTERASE/SWISS CHEESE D.MELANOGASTER"/>
    <property type="match status" value="1"/>
</dbReference>
<dbReference type="Pfam" id="PF01734">
    <property type="entry name" value="Patatin"/>
    <property type="match status" value="1"/>
</dbReference>
<evidence type="ECO:0000313" key="7">
    <source>
        <dbReference type="EMBL" id="QKV52096.1"/>
    </source>
</evidence>
<dbReference type="InterPro" id="IPR016035">
    <property type="entry name" value="Acyl_Trfase/lysoPLipase"/>
</dbReference>
<organism evidence="7 8">
    <name type="scientific">Comamonas antarctica</name>
    <dbReference type="NCBI Taxonomy" id="2743470"/>
    <lineage>
        <taxon>Bacteria</taxon>
        <taxon>Pseudomonadati</taxon>
        <taxon>Pseudomonadota</taxon>
        <taxon>Betaproteobacteria</taxon>
        <taxon>Burkholderiales</taxon>
        <taxon>Comamonadaceae</taxon>
        <taxon>Comamonas</taxon>
    </lineage>
</organism>
<name>A0A6N1X2C1_9BURK</name>
<evidence type="ECO:0000256" key="5">
    <source>
        <dbReference type="SAM" id="MobiDB-lite"/>
    </source>
</evidence>
<dbReference type="EMBL" id="CP054840">
    <property type="protein sequence ID" value="QKV52096.1"/>
    <property type="molecule type" value="Genomic_DNA"/>
</dbReference>